<dbReference type="InterPro" id="IPR011042">
    <property type="entry name" value="6-blade_b-propeller_TolB-like"/>
</dbReference>
<dbReference type="PANTHER" id="PTHR24104">
    <property type="entry name" value="E3 UBIQUITIN-PROTEIN LIGASE NHLRC1-RELATED"/>
    <property type="match status" value="1"/>
</dbReference>
<organism evidence="2">
    <name type="scientific">hydrothermal vent metagenome</name>
    <dbReference type="NCBI Taxonomy" id="652676"/>
    <lineage>
        <taxon>unclassified sequences</taxon>
        <taxon>metagenomes</taxon>
        <taxon>ecological metagenomes</taxon>
    </lineage>
</organism>
<keyword evidence="1" id="KW-0677">Repeat</keyword>
<dbReference type="AlphaFoldDB" id="A0A3B1CNB6"/>
<accession>A0A3B1CNB6</accession>
<dbReference type="PROSITE" id="PS51125">
    <property type="entry name" value="NHL"/>
    <property type="match status" value="2"/>
</dbReference>
<dbReference type="GO" id="GO:0008270">
    <property type="term" value="F:zinc ion binding"/>
    <property type="evidence" value="ECO:0007669"/>
    <property type="project" value="UniProtKB-KW"/>
</dbReference>
<dbReference type="EMBL" id="UOGD01000400">
    <property type="protein sequence ID" value="VAX27981.1"/>
    <property type="molecule type" value="Genomic_DNA"/>
</dbReference>
<protein>
    <submittedName>
        <fullName evidence="2">NHL repeat domain protein</fullName>
    </submittedName>
</protein>
<dbReference type="Pfam" id="PF17170">
    <property type="entry name" value="DUF5128"/>
    <property type="match status" value="1"/>
</dbReference>
<reference evidence="2" key="1">
    <citation type="submission" date="2018-06" db="EMBL/GenBank/DDBJ databases">
        <authorList>
            <person name="Zhirakovskaya E."/>
        </authorList>
    </citation>
    <scope>NUCLEOTIDE SEQUENCE</scope>
</reference>
<proteinExistence type="predicted"/>
<evidence type="ECO:0000256" key="1">
    <source>
        <dbReference type="ARBA" id="ARBA00022737"/>
    </source>
</evidence>
<evidence type="ECO:0000313" key="2">
    <source>
        <dbReference type="EMBL" id="VAX27981.1"/>
    </source>
</evidence>
<dbReference type="SUPFAM" id="SSF101898">
    <property type="entry name" value="NHL repeat"/>
    <property type="match status" value="1"/>
</dbReference>
<name>A0A3B1CNB6_9ZZZZ</name>
<dbReference type="PANTHER" id="PTHR24104:SF25">
    <property type="entry name" value="PROTEIN LIN-41"/>
    <property type="match status" value="1"/>
</dbReference>
<dbReference type="InterPro" id="IPR001258">
    <property type="entry name" value="NHL_repeat"/>
</dbReference>
<gene>
    <name evidence="2" type="ORF">MNBD_IGNAVI01-88</name>
</gene>
<dbReference type="InterPro" id="IPR050952">
    <property type="entry name" value="TRIM-NHL_E3_ligases"/>
</dbReference>
<sequence>MTVNTKYLSAFLLFLLLIITSCSSDVTKQTSEIIIYPSPPDTARIQYLTKFSNSLDVTGGQSSFMEYVAGEGEQGNPIIKPYGIKIYKGKIYICDTILGGLEIIDLNEHTFEYFQPKGFGTIKKPINVDIDSKGNIYVADAARREVVVFDKDLNYINSFGNPVELKPTDIFFHDNKLFVANMLNHRIEVYDTGNYNHLYNLPDSNYTYEDPGYLNSPTNIFVTDSLLYVSDFGAFKIKIFDLKGEFVDTVGSYGKGLGQFVRPKGIAVDRENRLYVVDAGFENVQIFDKKGKLLMFFGGTYKGPGGMWLPAKVIIDYDNLKYFQKYVDDRFNLKYLIFVTNQYGPDKINVYGYVEYKK</sequence>
<dbReference type="PROSITE" id="PS51257">
    <property type="entry name" value="PROKAR_LIPOPROTEIN"/>
    <property type="match status" value="1"/>
</dbReference>
<dbReference type="Gene3D" id="2.120.10.30">
    <property type="entry name" value="TolB, C-terminal domain"/>
    <property type="match status" value="2"/>
</dbReference>